<evidence type="ECO:0000259" key="1">
    <source>
        <dbReference type="Pfam" id="PF12146"/>
    </source>
</evidence>
<sequence length="308" mass="34436">MPKVNPSPSPLPLPKKRVSKFGNIINEIFDYDRGLAAEKAMRKFMSPPRVLPGRRERAILQSATVTEFQVNGLSLKRYVWQNRAGPSPYVMLGHGFMISTASMLNFVRPLLRAGFSVVAWDQPAHGQSEGDLTYVQAWADSFAINAQTYTPVAGVIGFSLSGTCALMSLVENPSFNICPALVCINSPRQIDTVLQGFMLKHGIPLSLMQQMHEWAFSNRLRLPRMDQPFMEHCKGLSKTRCLFIQDHNDPVASEAEAKYWASMVQHSTLKFTYKLKHQGALSNDPLIEEVVKFIQGHSVSQANLRSSL</sequence>
<gene>
    <name evidence="2" type="ORF">PV11_06670</name>
</gene>
<reference evidence="2 3" key="1">
    <citation type="submission" date="2015-01" db="EMBL/GenBank/DDBJ databases">
        <title>The Genome Sequence of Exophiala sideris CBS121828.</title>
        <authorList>
            <consortium name="The Broad Institute Genomics Platform"/>
            <person name="Cuomo C."/>
            <person name="de Hoog S."/>
            <person name="Gorbushina A."/>
            <person name="Stielow B."/>
            <person name="Teixiera M."/>
            <person name="Abouelleil A."/>
            <person name="Chapman S.B."/>
            <person name="Priest M."/>
            <person name="Young S.K."/>
            <person name="Wortman J."/>
            <person name="Nusbaum C."/>
            <person name="Birren B."/>
        </authorList>
    </citation>
    <scope>NUCLEOTIDE SEQUENCE [LARGE SCALE GENOMIC DNA]</scope>
    <source>
        <strain evidence="2 3">CBS 121828</strain>
    </source>
</reference>
<proteinExistence type="predicted"/>
<dbReference type="Proteomes" id="UP000053599">
    <property type="component" value="Unassembled WGS sequence"/>
</dbReference>
<dbReference type="EMBL" id="KN846953">
    <property type="protein sequence ID" value="KIV79084.1"/>
    <property type="molecule type" value="Genomic_DNA"/>
</dbReference>
<dbReference type="AlphaFoldDB" id="A0A0D1YE97"/>
<name>A0A0D1YE97_9EURO</name>
<dbReference type="InterPro" id="IPR022742">
    <property type="entry name" value="Hydrolase_4"/>
</dbReference>
<organism evidence="2 3">
    <name type="scientific">Exophiala sideris</name>
    <dbReference type="NCBI Taxonomy" id="1016849"/>
    <lineage>
        <taxon>Eukaryota</taxon>
        <taxon>Fungi</taxon>
        <taxon>Dikarya</taxon>
        <taxon>Ascomycota</taxon>
        <taxon>Pezizomycotina</taxon>
        <taxon>Eurotiomycetes</taxon>
        <taxon>Chaetothyriomycetidae</taxon>
        <taxon>Chaetothyriales</taxon>
        <taxon>Herpotrichiellaceae</taxon>
        <taxon>Exophiala</taxon>
    </lineage>
</organism>
<dbReference type="OrthoDB" id="10479610at2759"/>
<dbReference type="Pfam" id="PF12146">
    <property type="entry name" value="Hydrolase_4"/>
    <property type="match status" value="1"/>
</dbReference>
<evidence type="ECO:0000313" key="2">
    <source>
        <dbReference type="EMBL" id="KIV79084.1"/>
    </source>
</evidence>
<dbReference type="HOGENOM" id="CLU_072027_0_0_1"/>
<feature type="domain" description="Serine aminopeptidase S33" evidence="1">
    <location>
        <begin position="88"/>
        <end position="141"/>
    </location>
</feature>
<evidence type="ECO:0000313" key="3">
    <source>
        <dbReference type="Proteomes" id="UP000053599"/>
    </source>
</evidence>
<dbReference type="Gene3D" id="3.40.50.1820">
    <property type="entry name" value="alpha/beta hydrolase"/>
    <property type="match status" value="1"/>
</dbReference>
<accession>A0A0D1YE97</accession>
<protein>
    <recommendedName>
        <fullName evidence="1">Serine aminopeptidase S33 domain-containing protein</fullName>
    </recommendedName>
</protein>
<dbReference type="SUPFAM" id="SSF53474">
    <property type="entry name" value="alpha/beta-Hydrolases"/>
    <property type="match status" value="1"/>
</dbReference>
<dbReference type="InterPro" id="IPR029058">
    <property type="entry name" value="AB_hydrolase_fold"/>
</dbReference>